<protein>
    <recommendedName>
        <fullName evidence="3">C6 zinc finger domain protein</fullName>
    </recommendedName>
</protein>
<comment type="caution">
    <text evidence="1">The sequence shown here is derived from an EMBL/GenBank/DDBJ whole genome shotgun (WGS) entry which is preliminary data.</text>
</comment>
<evidence type="ECO:0008006" key="3">
    <source>
        <dbReference type="Google" id="ProtNLM"/>
    </source>
</evidence>
<dbReference type="InterPro" id="IPR053157">
    <property type="entry name" value="Sterol_Uptake_Regulator"/>
</dbReference>
<name>A0A146F6J4_ASPKA</name>
<dbReference type="AlphaFoldDB" id="A0A146F6J4"/>
<proteinExistence type="predicted"/>
<evidence type="ECO:0000313" key="2">
    <source>
        <dbReference type="Proteomes" id="UP000075230"/>
    </source>
</evidence>
<accession>A0A146F6J4</accession>
<dbReference type="Proteomes" id="UP000075230">
    <property type="component" value="Unassembled WGS sequence"/>
</dbReference>
<dbReference type="VEuPathDB" id="FungiDB:ASPFODRAFT_126667"/>
<dbReference type="EMBL" id="BCWF01000011">
    <property type="protein sequence ID" value="GAT21760.1"/>
    <property type="molecule type" value="Genomic_DNA"/>
</dbReference>
<dbReference type="GO" id="GO:0001228">
    <property type="term" value="F:DNA-binding transcription activator activity, RNA polymerase II-specific"/>
    <property type="evidence" value="ECO:0007669"/>
    <property type="project" value="TreeGrafter"/>
</dbReference>
<evidence type="ECO:0000313" key="1">
    <source>
        <dbReference type="EMBL" id="GAT21760.1"/>
    </source>
</evidence>
<sequence>MLLKARRTVRNLVTMRLILPLRFLDPNALSRNLIDEIQRLWQVIIPEIAFHNGFLLRVICAISALHMWREKLRETRYLTYAHEQYAAAVEESATALTRISKSNCSALYAFSALAFIFELGTSYNRPSILYNQDGTLAHWIVHIRGVRAIITCFWHDLSSGALRLLLQRQDHVDGPRGLAASLNALADQIRRSTVTMNSVHTLLQAVSKLLSWSKMGKSAFFGWLSHCDNEFATLLGGRDPFALVIFAHACVLLKSSEPAYWIGTWPEKMIQEIYGLLDSSWRSCLHWPMDGLGLCTDGQD</sequence>
<dbReference type="PANTHER" id="PTHR47784">
    <property type="entry name" value="STEROL UPTAKE CONTROL PROTEIN 2"/>
    <property type="match status" value="1"/>
</dbReference>
<reference evidence="2" key="2">
    <citation type="submission" date="2016-02" db="EMBL/GenBank/DDBJ databases">
        <title>Genome sequencing of Aspergillus luchuensis NBRC 4314.</title>
        <authorList>
            <person name="Yamada O."/>
        </authorList>
    </citation>
    <scope>NUCLEOTIDE SEQUENCE [LARGE SCALE GENOMIC DNA]</scope>
    <source>
        <strain evidence="2">RIB 2604</strain>
    </source>
</reference>
<gene>
    <name evidence="1" type="ORF">RIB2604_01100030</name>
</gene>
<reference evidence="1 2" key="1">
    <citation type="journal article" date="2016" name="DNA Res.">
        <title>Genome sequence of Aspergillus luchuensis NBRC 4314.</title>
        <authorList>
            <person name="Yamada O."/>
            <person name="Machida M."/>
            <person name="Hosoyama A."/>
            <person name="Goto M."/>
            <person name="Takahashi T."/>
            <person name="Futagami T."/>
            <person name="Yamagata Y."/>
            <person name="Takeuchi M."/>
            <person name="Kobayashi T."/>
            <person name="Koike H."/>
            <person name="Abe K."/>
            <person name="Asai K."/>
            <person name="Arita M."/>
            <person name="Fujita N."/>
            <person name="Fukuda K."/>
            <person name="Higa K."/>
            <person name="Horikawa H."/>
            <person name="Ishikawa T."/>
            <person name="Jinno K."/>
            <person name="Kato Y."/>
            <person name="Kirimura K."/>
            <person name="Mizutani O."/>
            <person name="Nakasone K."/>
            <person name="Sano M."/>
            <person name="Shiraishi Y."/>
            <person name="Tsukahara M."/>
            <person name="Gomi K."/>
        </authorList>
    </citation>
    <scope>NUCLEOTIDE SEQUENCE [LARGE SCALE GENOMIC DNA]</scope>
    <source>
        <strain evidence="1 2">RIB 2604</strain>
    </source>
</reference>
<organism evidence="1 2">
    <name type="scientific">Aspergillus kawachii</name>
    <name type="common">White koji mold</name>
    <name type="synonym">Aspergillus awamori var. kawachi</name>
    <dbReference type="NCBI Taxonomy" id="1069201"/>
    <lineage>
        <taxon>Eukaryota</taxon>
        <taxon>Fungi</taxon>
        <taxon>Dikarya</taxon>
        <taxon>Ascomycota</taxon>
        <taxon>Pezizomycotina</taxon>
        <taxon>Eurotiomycetes</taxon>
        <taxon>Eurotiomycetidae</taxon>
        <taxon>Eurotiales</taxon>
        <taxon>Aspergillaceae</taxon>
        <taxon>Aspergillus</taxon>
        <taxon>Aspergillus subgen. Circumdati</taxon>
    </lineage>
</organism>
<dbReference type="PANTHER" id="PTHR47784:SF5">
    <property type="entry name" value="STEROL UPTAKE CONTROL PROTEIN 2"/>
    <property type="match status" value="1"/>
</dbReference>